<proteinExistence type="predicted"/>
<evidence type="ECO:0000313" key="4">
    <source>
        <dbReference type="EMBL" id="QGW53329.1"/>
    </source>
</evidence>
<protein>
    <submittedName>
        <fullName evidence="4">Protein F</fullName>
    </submittedName>
</protein>
<gene>
    <name evidence="4" type="primary">POLY</name>
</gene>
<organism evidence="4">
    <name type="scientific">Hepacivirus hominis</name>
    <dbReference type="NCBI Taxonomy" id="3052230"/>
    <lineage>
        <taxon>Viruses</taxon>
        <taxon>Riboviria</taxon>
        <taxon>Orthornavirae</taxon>
        <taxon>Kitrinoviricota</taxon>
        <taxon>Flasuviricetes</taxon>
        <taxon>Amarillovirales</taxon>
        <taxon>Flaviviridae</taxon>
        <taxon>Hepacivirus</taxon>
    </lineage>
</organism>
<dbReference type="GO" id="GO:0030430">
    <property type="term" value="C:host cell cytoplasm"/>
    <property type="evidence" value="ECO:0007669"/>
    <property type="project" value="UniProtKB-SubCell"/>
</dbReference>
<evidence type="ECO:0000259" key="3">
    <source>
        <dbReference type="Pfam" id="PF01543"/>
    </source>
</evidence>
<accession>A0A6M3B054</accession>
<evidence type="ECO:0000256" key="1">
    <source>
        <dbReference type="ARBA" id="ARBA00004192"/>
    </source>
</evidence>
<dbReference type="Pfam" id="PF01543">
    <property type="entry name" value="HCV_capsid"/>
    <property type="match status" value="1"/>
</dbReference>
<dbReference type="GO" id="GO:0019028">
    <property type="term" value="C:viral capsid"/>
    <property type="evidence" value="ECO:0007669"/>
    <property type="project" value="InterPro"/>
</dbReference>
<sequence length="125" mass="13068" precursor="true">MSTLPKPQRQPKETHPVAHRTLSSRVAGRSLVEYTCCRAGARDWVCAQCVRLQSGRNLADGANLSPRRANARAGPGPSLGTLGPSLGMRAAVGRDGSCLLAAPALLGAQMTPGVDLAIWVRSSIP</sequence>
<evidence type="ECO:0000256" key="2">
    <source>
        <dbReference type="ARBA" id="ARBA00023200"/>
    </source>
</evidence>
<dbReference type="EMBL" id="MN698210">
    <property type="protein sequence ID" value="QGW53329.1"/>
    <property type="molecule type" value="Genomic_RNA"/>
</dbReference>
<keyword evidence="2" id="KW-1035">Host cytoplasm</keyword>
<reference evidence="4" key="1">
    <citation type="journal article" date="2020" name="Sci. Rep.">
        <title>Diverse HCV Strains And HIV URFS Identified Amongst People Who Inject Drugs In India.</title>
        <authorList>
            <person name="Rodgers M.A."/>
            <person name="Gomathi S."/>
            <person name="Vallari A."/>
            <person name="Saravanan S."/>
            <person name="Lucas G.M."/>
            <person name="Mehta S."/>
            <person name="Solomon S.S."/>
            <person name="Cloherty G.A."/>
        </authorList>
    </citation>
    <scope>NUCLEOTIDE SEQUENCE</scope>
    <source>
        <strain evidence="4">IN-M79</strain>
    </source>
</reference>
<name>A0A6M3B054_9HEPC</name>
<dbReference type="GO" id="GO:0005198">
    <property type="term" value="F:structural molecule activity"/>
    <property type="evidence" value="ECO:0007669"/>
    <property type="project" value="InterPro"/>
</dbReference>
<dbReference type="InterPro" id="IPR002522">
    <property type="entry name" value="HCV_core_N"/>
</dbReference>
<comment type="subcellular location">
    <subcellularLocation>
        <location evidence="1">Host cytoplasm</location>
    </subcellularLocation>
</comment>
<feature type="domain" description="Hepatitis C virus Core protein N-terminal" evidence="3">
    <location>
        <begin position="2"/>
        <end position="124"/>
    </location>
</feature>